<name>A0AA35KAH9_9SAUR</name>
<reference evidence="2" key="1">
    <citation type="submission" date="2022-12" db="EMBL/GenBank/DDBJ databases">
        <authorList>
            <person name="Alioto T."/>
            <person name="Alioto T."/>
            <person name="Gomez Garrido J."/>
        </authorList>
    </citation>
    <scope>NUCLEOTIDE SEQUENCE</scope>
</reference>
<evidence type="ECO:0000256" key="1">
    <source>
        <dbReference type="SAM" id="MobiDB-lite"/>
    </source>
</evidence>
<dbReference type="EMBL" id="OX395130">
    <property type="protein sequence ID" value="CAI5773884.1"/>
    <property type="molecule type" value="Genomic_DNA"/>
</dbReference>
<keyword evidence="3" id="KW-1185">Reference proteome</keyword>
<gene>
    <name evidence="2" type="ORF">PODLI_1B006242</name>
</gene>
<evidence type="ECO:0000313" key="3">
    <source>
        <dbReference type="Proteomes" id="UP001178461"/>
    </source>
</evidence>
<proteinExistence type="predicted"/>
<feature type="compositionally biased region" description="Low complexity" evidence="1">
    <location>
        <begin position="71"/>
        <end position="82"/>
    </location>
</feature>
<feature type="region of interest" description="Disordered" evidence="1">
    <location>
        <begin position="61"/>
        <end position="95"/>
    </location>
</feature>
<evidence type="ECO:0000313" key="2">
    <source>
        <dbReference type="EMBL" id="CAI5773884.1"/>
    </source>
</evidence>
<dbReference type="AlphaFoldDB" id="A0AA35KAH9"/>
<dbReference type="Proteomes" id="UP001178461">
    <property type="component" value="Chromosome 5"/>
</dbReference>
<protein>
    <submittedName>
        <fullName evidence="2">Uncharacterized protein</fullName>
    </submittedName>
</protein>
<organism evidence="2 3">
    <name type="scientific">Podarcis lilfordi</name>
    <name type="common">Lilford's wall lizard</name>
    <dbReference type="NCBI Taxonomy" id="74358"/>
    <lineage>
        <taxon>Eukaryota</taxon>
        <taxon>Metazoa</taxon>
        <taxon>Chordata</taxon>
        <taxon>Craniata</taxon>
        <taxon>Vertebrata</taxon>
        <taxon>Euteleostomi</taxon>
        <taxon>Lepidosauria</taxon>
        <taxon>Squamata</taxon>
        <taxon>Bifurcata</taxon>
        <taxon>Unidentata</taxon>
        <taxon>Episquamata</taxon>
        <taxon>Laterata</taxon>
        <taxon>Lacertibaenia</taxon>
        <taxon>Lacertidae</taxon>
        <taxon>Podarcis</taxon>
    </lineage>
</organism>
<accession>A0AA35KAH9</accession>
<sequence length="188" mass="20206">MERVSLRALCASRAFSSLAPSRGGGDQAEEAPPKLNSAKRLSTAAGHVVRARAWCLCARSPPGPTSRRRSGSLLSLPLHQSSSPPPPPRHKHKPALGWQKKSSCWLAGAAAKGGRAEQRDLGASQIWRKEACVCRRAPARARARDACVRERPQNCKVNTLSSSLCFLSLWLDSYSSPDCTPPTASADL</sequence>